<reference evidence="1" key="1">
    <citation type="journal article" name="BMC Genomics">
        <title>Long-read sequencing and de novo genome assembly of marine medaka (Oryzias melastigma).</title>
        <authorList>
            <person name="Liang P."/>
            <person name="Saqib H.S.A."/>
            <person name="Ni X."/>
            <person name="Shen Y."/>
        </authorList>
    </citation>
    <scope>NUCLEOTIDE SEQUENCE</scope>
    <source>
        <strain evidence="1">Bigg-433</strain>
    </source>
</reference>
<organism evidence="1 2">
    <name type="scientific">Oryzias melastigma</name>
    <name type="common">Marine medaka</name>
    <dbReference type="NCBI Taxonomy" id="30732"/>
    <lineage>
        <taxon>Eukaryota</taxon>
        <taxon>Metazoa</taxon>
        <taxon>Chordata</taxon>
        <taxon>Craniata</taxon>
        <taxon>Vertebrata</taxon>
        <taxon>Euteleostomi</taxon>
        <taxon>Actinopterygii</taxon>
        <taxon>Neopterygii</taxon>
        <taxon>Teleostei</taxon>
        <taxon>Neoteleostei</taxon>
        <taxon>Acanthomorphata</taxon>
        <taxon>Ovalentaria</taxon>
        <taxon>Atherinomorphae</taxon>
        <taxon>Beloniformes</taxon>
        <taxon>Adrianichthyidae</taxon>
        <taxon>Oryziinae</taxon>
        <taxon>Oryzias</taxon>
    </lineage>
</organism>
<accession>A0A834C2I1</accession>
<gene>
    <name evidence="1" type="ORF">FQA47_002193</name>
</gene>
<proteinExistence type="predicted"/>
<protein>
    <submittedName>
        <fullName evidence="1">Uncharacterized protein</fullName>
    </submittedName>
</protein>
<dbReference type="Proteomes" id="UP000646548">
    <property type="component" value="Unassembled WGS sequence"/>
</dbReference>
<dbReference type="AlphaFoldDB" id="A0A834C2I1"/>
<sequence length="100" mass="11593">MFFLPLEPGTTCPTNRYRSVPGALGLFCYHTCLSFFKRVPSLYIHSKSTAIKSERQLFASQRSSFSFGMYFLRVRGQTERWHYDCSSPKKGEAKIQTPQR</sequence>
<dbReference type="EMBL" id="WKFB01000489">
    <property type="protein sequence ID" value="KAF6721555.1"/>
    <property type="molecule type" value="Genomic_DNA"/>
</dbReference>
<evidence type="ECO:0000313" key="1">
    <source>
        <dbReference type="EMBL" id="KAF6721555.1"/>
    </source>
</evidence>
<evidence type="ECO:0000313" key="2">
    <source>
        <dbReference type="Proteomes" id="UP000646548"/>
    </source>
</evidence>
<comment type="caution">
    <text evidence="1">The sequence shown here is derived from an EMBL/GenBank/DDBJ whole genome shotgun (WGS) entry which is preliminary data.</text>
</comment>
<name>A0A834C2I1_ORYME</name>